<dbReference type="GO" id="GO:0016020">
    <property type="term" value="C:membrane"/>
    <property type="evidence" value="ECO:0007669"/>
    <property type="project" value="UniProtKB-SubCell"/>
</dbReference>
<dbReference type="Proteomes" id="UP000008291">
    <property type="component" value="Chromosome"/>
</dbReference>
<keyword evidence="2 5" id="KW-0812">Transmembrane</keyword>
<evidence type="ECO:0000256" key="5">
    <source>
        <dbReference type="SAM" id="Phobius"/>
    </source>
</evidence>
<dbReference type="KEGG" id="tbd:Tbd_0297"/>
<dbReference type="eggNOG" id="COG3307">
    <property type="taxonomic scope" value="Bacteria"/>
</dbReference>
<dbReference type="AlphaFoldDB" id="Q3SM02"/>
<organism evidence="8 9">
    <name type="scientific">Thiobacillus denitrificans (strain ATCC 25259 / T1)</name>
    <dbReference type="NCBI Taxonomy" id="292415"/>
    <lineage>
        <taxon>Bacteria</taxon>
        <taxon>Pseudomonadati</taxon>
        <taxon>Pseudomonadota</taxon>
        <taxon>Betaproteobacteria</taxon>
        <taxon>Nitrosomonadales</taxon>
        <taxon>Thiobacillaceae</taxon>
        <taxon>Thiobacillus</taxon>
    </lineage>
</organism>
<dbReference type="EMBL" id="CP000116">
    <property type="protein sequence ID" value="AAZ96250.1"/>
    <property type="molecule type" value="Genomic_DNA"/>
</dbReference>
<evidence type="ECO:0000259" key="7">
    <source>
        <dbReference type="Pfam" id="PF19358"/>
    </source>
</evidence>
<feature type="domain" description="O-antigen ligase-related" evidence="6">
    <location>
        <begin position="200"/>
        <end position="337"/>
    </location>
</feature>
<evidence type="ECO:0000256" key="3">
    <source>
        <dbReference type="ARBA" id="ARBA00022989"/>
    </source>
</evidence>
<evidence type="ECO:0000313" key="9">
    <source>
        <dbReference type="Proteomes" id="UP000008291"/>
    </source>
</evidence>
<accession>Q3SM02</accession>
<keyword evidence="3 5" id="KW-1133">Transmembrane helix</keyword>
<dbReference type="PANTHER" id="PTHR37422">
    <property type="entry name" value="TEICHURONIC ACID BIOSYNTHESIS PROTEIN TUAE"/>
    <property type="match status" value="1"/>
</dbReference>
<sequence>MRDIFVVSVIFGLLPFVLRRPWLGILLWSWLGYMNPHRLAWGFAYNLPFSMIVGLVTIAAFMASKEKKEMPWTRETIFLLIFVAWMLFTTLFAFYPDVAWMQWDKVWKIQLMIFLTALIINDRDKLHWLLWVIVLSFGFYGIKGGIFTIINGGAYRVQGPSETFITGNNELALALVMTIPLIRYLHLQDTRKWMKTGLAAAMVLTGVAAIGSQSRGGLVAMVAMGIFLWLKSRNKIVTGLYMAVAVGIIAAVMPQEWYDRMNTINTYQDDQSAQGRINAWHTAFNVAKDRVTGGGFEMWRPPVFRQYAPDPYNVRDVHSIYFEIMGEQGFIGFALFMLLGLLAWLRAQQIIKRCKKDPDKKWAADLAAMIQVSLIGYAAGGAFLGMGYFDLPYHLMVILVLVAKFSGVLQKQPVPVGGFGKRREAAAG</sequence>
<dbReference type="OrthoDB" id="9772644at2"/>
<dbReference type="RefSeq" id="WP_011310810.1">
    <property type="nucleotide sequence ID" value="NC_007404.1"/>
</dbReference>
<comment type="subcellular location">
    <subcellularLocation>
        <location evidence="1">Membrane</location>
        <topology evidence="1">Multi-pass membrane protein</topology>
    </subcellularLocation>
</comment>
<dbReference type="STRING" id="292415.Tbd_0297"/>
<dbReference type="InterPro" id="IPR007016">
    <property type="entry name" value="O-antigen_ligase-rel_domated"/>
</dbReference>
<feature type="transmembrane region" description="Helical" evidence="5">
    <location>
        <begin position="239"/>
        <end position="258"/>
    </location>
</feature>
<name>Q3SM02_THIDA</name>
<evidence type="ECO:0000256" key="2">
    <source>
        <dbReference type="ARBA" id="ARBA00022692"/>
    </source>
</evidence>
<proteinExistence type="predicted"/>
<feature type="transmembrane region" description="Helical" evidence="5">
    <location>
        <begin position="106"/>
        <end position="121"/>
    </location>
</feature>
<feature type="domain" description="DUF5935" evidence="7">
    <location>
        <begin position="1"/>
        <end position="186"/>
    </location>
</feature>
<dbReference type="NCBIfam" id="TIGR03097">
    <property type="entry name" value="PEP_O_lig_1"/>
    <property type="match status" value="1"/>
</dbReference>
<feature type="transmembrane region" description="Helical" evidence="5">
    <location>
        <begin position="328"/>
        <end position="345"/>
    </location>
</feature>
<keyword evidence="4 5" id="KW-0472">Membrane</keyword>
<gene>
    <name evidence="8" type="ordered locus">Tbd_0297</name>
</gene>
<evidence type="ECO:0000313" key="8">
    <source>
        <dbReference type="EMBL" id="AAZ96250.1"/>
    </source>
</evidence>
<dbReference type="Pfam" id="PF04932">
    <property type="entry name" value="Wzy_C"/>
    <property type="match status" value="1"/>
</dbReference>
<evidence type="ECO:0000256" key="1">
    <source>
        <dbReference type="ARBA" id="ARBA00004141"/>
    </source>
</evidence>
<protein>
    <submittedName>
        <fullName evidence="8">Conserved hypothetical membrane protein</fullName>
    </submittedName>
</protein>
<evidence type="ECO:0000256" key="4">
    <source>
        <dbReference type="ARBA" id="ARBA00023136"/>
    </source>
</evidence>
<dbReference type="PANTHER" id="PTHR37422:SF13">
    <property type="entry name" value="LIPOPOLYSACCHARIDE BIOSYNTHESIS PROTEIN PA4999-RELATED"/>
    <property type="match status" value="1"/>
</dbReference>
<dbReference type="HOGENOM" id="CLU_052176_0_0_4"/>
<feature type="transmembrane region" description="Helical" evidence="5">
    <location>
        <begin position="128"/>
        <end position="150"/>
    </location>
</feature>
<dbReference type="Pfam" id="PF19358">
    <property type="entry name" value="DUF5935"/>
    <property type="match status" value="1"/>
</dbReference>
<evidence type="ECO:0000259" key="6">
    <source>
        <dbReference type="Pfam" id="PF04932"/>
    </source>
</evidence>
<feature type="transmembrane region" description="Helical" evidence="5">
    <location>
        <begin position="366"/>
        <end position="385"/>
    </location>
</feature>
<dbReference type="InterPro" id="IPR051533">
    <property type="entry name" value="WaaL-like"/>
</dbReference>
<dbReference type="InterPro" id="IPR017528">
    <property type="entry name" value="CHP03097O-antigen_lig-rel"/>
</dbReference>
<feature type="transmembrane region" description="Helical" evidence="5">
    <location>
        <begin position="170"/>
        <end position="186"/>
    </location>
</feature>
<feature type="transmembrane region" description="Helical" evidence="5">
    <location>
        <begin position="76"/>
        <end position="94"/>
    </location>
</feature>
<feature type="transmembrane region" description="Helical" evidence="5">
    <location>
        <begin position="43"/>
        <end position="64"/>
    </location>
</feature>
<dbReference type="InterPro" id="IPR045979">
    <property type="entry name" value="DUF5935"/>
</dbReference>
<keyword evidence="9" id="KW-1185">Reference proteome</keyword>
<reference evidence="8 9" key="1">
    <citation type="journal article" date="2006" name="J. Bacteriol.">
        <title>The genome sequence of the obligately chemolithoautotrophic, facultatively anaerobic bacterium Thiobacillus denitrificans.</title>
        <authorList>
            <person name="Beller H.R."/>
            <person name="Chain P.S."/>
            <person name="Letain T.E."/>
            <person name="Chakicherla A."/>
            <person name="Larimer F.W."/>
            <person name="Richardson P.M."/>
            <person name="Coleman M.A."/>
            <person name="Wood A.P."/>
            <person name="Kelly D.P."/>
        </authorList>
    </citation>
    <scope>NUCLEOTIDE SEQUENCE [LARGE SCALE GENOMIC DNA]</scope>
    <source>
        <strain evidence="8 9">ATCC 25259</strain>
    </source>
</reference>